<proteinExistence type="predicted"/>
<feature type="region of interest" description="Disordered" evidence="1">
    <location>
        <begin position="1"/>
        <end position="197"/>
    </location>
</feature>
<organism evidence="2 3">
    <name type="scientific">Toxoplasma gondii p89</name>
    <dbReference type="NCBI Taxonomy" id="943119"/>
    <lineage>
        <taxon>Eukaryota</taxon>
        <taxon>Sar</taxon>
        <taxon>Alveolata</taxon>
        <taxon>Apicomplexa</taxon>
        <taxon>Conoidasida</taxon>
        <taxon>Coccidia</taxon>
        <taxon>Eucoccidiorida</taxon>
        <taxon>Eimeriorina</taxon>
        <taxon>Sarcocystidae</taxon>
        <taxon>Toxoplasma</taxon>
    </lineage>
</organism>
<dbReference type="PANTHER" id="PTHR34066">
    <property type="entry name" value="GROWTH FACTOR 2"/>
    <property type="match status" value="1"/>
</dbReference>
<gene>
    <name evidence="2" type="ORF">TGP89_306195</name>
</gene>
<dbReference type="VEuPathDB" id="ToxoDB:TGP89_306195"/>
<sequence>MTQKEKHKKAAILCPRAERTEKTSLVQKVKRKYREQGTASAQDSSSAVSTVSRSASVFLPSASKKKRKLGSDTRGGLPGVTNARQPPQSPTSSSSPSDQPCSLAASSVTKKSRKNKLAAPHTQAAEGPADQKTADVSEEGKKSKDSRKEIDDLFADVMQAGKKQDGQKREKRKETAHSKAGQKKKRRPLTFDEDMGLNQRAINRTADGLRIYTEEELGIGKGGGTPECPFDCSCCF</sequence>
<feature type="compositionally biased region" description="Basic residues" evidence="1">
    <location>
        <begin position="1"/>
        <end position="10"/>
    </location>
</feature>
<dbReference type="AlphaFoldDB" id="A0A086JDT7"/>
<dbReference type="Pfam" id="PF08576">
    <property type="entry name" value="DUF1764"/>
    <property type="match status" value="1"/>
</dbReference>
<evidence type="ECO:0000313" key="2">
    <source>
        <dbReference type="EMBL" id="KFG30305.1"/>
    </source>
</evidence>
<evidence type="ECO:0000256" key="1">
    <source>
        <dbReference type="SAM" id="MobiDB-lite"/>
    </source>
</evidence>
<accession>A0A086JDT7</accession>
<name>A0A086JDT7_TOXGO</name>
<feature type="compositionally biased region" description="Low complexity" evidence="1">
    <location>
        <begin position="90"/>
        <end position="102"/>
    </location>
</feature>
<dbReference type="OrthoDB" id="343075at2759"/>
<feature type="compositionally biased region" description="Basic and acidic residues" evidence="1">
    <location>
        <begin position="132"/>
        <end position="151"/>
    </location>
</feature>
<protein>
    <recommendedName>
        <fullName evidence="4">DUF1764 domain-containing protein</fullName>
    </recommendedName>
</protein>
<reference evidence="2 3" key="1">
    <citation type="submission" date="2014-03" db="EMBL/GenBank/DDBJ databases">
        <authorList>
            <person name="Sibley D."/>
            <person name="Venepally P."/>
            <person name="Karamycheva S."/>
            <person name="Hadjithomas M."/>
            <person name="Khan A."/>
            <person name="Brunk B."/>
            <person name="Roos D."/>
            <person name="Caler E."/>
            <person name="Lorenzi H."/>
        </authorList>
    </citation>
    <scope>NUCLEOTIDE SEQUENCE [LARGE SCALE GENOMIC DNA]</scope>
    <source>
        <strain evidence="3">p89</strain>
    </source>
</reference>
<dbReference type="EMBL" id="AEYI02002076">
    <property type="protein sequence ID" value="KFG30305.1"/>
    <property type="molecule type" value="Genomic_DNA"/>
</dbReference>
<feature type="compositionally biased region" description="Basic and acidic residues" evidence="1">
    <location>
        <begin position="162"/>
        <end position="177"/>
    </location>
</feature>
<comment type="caution">
    <text evidence="2">The sequence shown here is derived from an EMBL/GenBank/DDBJ whole genome shotgun (WGS) entry which is preliminary data.</text>
</comment>
<feature type="compositionally biased region" description="Low complexity" evidence="1">
    <location>
        <begin position="39"/>
        <end position="57"/>
    </location>
</feature>
<evidence type="ECO:0000313" key="3">
    <source>
        <dbReference type="Proteomes" id="UP000028828"/>
    </source>
</evidence>
<dbReference type="InterPro" id="IPR013885">
    <property type="entry name" value="DUF1764_euk"/>
</dbReference>
<dbReference type="Proteomes" id="UP000028828">
    <property type="component" value="Unassembled WGS sequence"/>
</dbReference>
<dbReference type="PANTHER" id="PTHR34066:SF1">
    <property type="entry name" value="DUF1764 FAMILY PROTEIN"/>
    <property type="match status" value="1"/>
</dbReference>
<evidence type="ECO:0008006" key="4">
    <source>
        <dbReference type="Google" id="ProtNLM"/>
    </source>
</evidence>